<dbReference type="PANTHER" id="PTHR48169:SF1">
    <property type="entry name" value="ASTROCYTIC PHOSPHOPROTEIN PEA-15"/>
    <property type="match status" value="1"/>
</dbReference>
<dbReference type="EnsemblMetazoa" id="AATE018593-RA">
    <property type="protein sequence ID" value="AATE018593-PA.1"/>
    <property type="gene ID" value="AATE018593"/>
</dbReference>
<dbReference type="InterPro" id="IPR011600">
    <property type="entry name" value="Pept_C14_caspase"/>
</dbReference>
<sequence>MSGSGNFEDEIDGMIARELDAAMGRPTDRVRQNANSQTVRTENETGGEKYDLSKNAYVLVLHHYEYSDSKNDREVELAKIKGFFDLYRTEPNGGLEVHDNLTLRQVQQLMDSVRRRDFSSYSCLIVIILGQSGKKNCIQTQDGEYSIRNDIIEHVTAIKTLVGKPKMFVVCVTQKDAVDTDSPQVQGSNKADTVMFESAIEEPSSSGSFFLSTFFEVLRENDTHNMDEISMLISKRAKDQGQPQAPSMIATLRKRLIFADLRK</sequence>
<dbReference type="STRING" id="41427.A0A182JI95"/>
<evidence type="ECO:0000256" key="3">
    <source>
        <dbReference type="SAM" id="MobiDB-lite"/>
    </source>
</evidence>
<keyword evidence="2" id="KW-0053">Apoptosis</keyword>
<dbReference type="SMART" id="SM00115">
    <property type="entry name" value="CASc"/>
    <property type="match status" value="1"/>
</dbReference>
<dbReference type="GO" id="GO:0043067">
    <property type="term" value="P:regulation of programmed cell death"/>
    <property type="evidence" value="ECO:0007669"/>
    <property type="project" value="UniProtKB-ARBA"/>
</dbReference>
<dbReference type="VEuPathDB" id="VectorBase:AATE018593"/>
<reference evidence="5" key="1">
    <citation type="submission" date="2022-08" db="UniProtKB">
        <authorList>
            <consortium name="EnsemblMetazoa"/>
        </authorList>
    </citation>
    <scope>IDENTIFICATION</scope>
    <source>
        <strain evidence="5">EBRO</strain>
    </source>
</reference>
<evidence type="ECO:0000259" key="4">
    <source>
        <dbReference type="SMART" id="SM00115"/>
    </source>
</evidence>
<dbReference type="GO" id="GO:0006915">
    <property type="term" value="P:apoptotic process"/>
    <property type="evidence" value="ECO:0007669"/>
    <property type="project" value="UniProtKB-KW"/>
</dbReference>
<dbReference type="Gene3D" id="3.40.50.1460">
    <property type="match status" value="1"/>
</dbReference>
<organism evidence="5">
    <name type="scientific">Anopheles atroparvus</name>
    <name type="common">European mosquito</name>
    <dbReference type="NCBI Taxonomy" id="41427"/>
    <lineage>
        <taxon>Eukaryota</taxon>
        <taxon>Metazoa</taxon>
        <taxon>Ecdysozoa</taxon>
        <taxon>Arthropoda</taxon>
        <taxon>Hexapoda</taxon>
        <taxon>Insecta</taxon>
        <taxon>Pterygota</taxon>
        <taxon>Neoptera</taxon>
        <taxon>Endopterygota</taxon>
        <taxon>Diptera</taxon>
        <taxon>Nematocera</taxon>
        <taxon>Culicoidea</taxon>
        <taxon>Culicidae</taxon>
        <taxon>Anophelinae</taxon>
        <taxon>Anopheles</taxon>
    </lineage>
</organism>
<dbReference type="PANTHER" id="PTHR48169">
    <property type="entry name" value="DED DOMAIN-CONTAINING PROTEIN"/>
    <property type="match status" value="1"/>
</dbReference>
<evidence type="ECO:0000313" key="5">
    <source>
        <dbReference type="EnsemblMetazoa" id="AATE018593-PA.1"/>
    </source>
</evidence>
<evidence type="ECO:0000256" key="1">
    <source>
        <dbReference type="ARBA" id="ARBA00010134"/>
    </source>
</evidence>
<accession>A0A182JI95</accession>
<dbReference type="InterPro" id="IPR029030">
    <property type="entry name" value="Caspase-like_dom_sf"/>
</dbReference>
<feature type="domain" description="Peptidase C14A caspase catalytic" evidence="4">
    <location>
        <begin position="49"/>
        <end position="260"/>
    </location>
</feature>
<dbReference type="AlphaFoldDB" id="A0A182JI95"/>
<dbReference type="GO" id="GO:0004197">
    <property type="term" value="F:cysteine-type endopeptidase activity"/>
    <property type="evidence" value="ECO:0007669"/>
    <property type="project" value="InterPro"/>
</dbReference>
<evidence type="ECO:0000256" key="2">
    <source>
        <dbReference type="ARBA" id="ARBA00022703"/>
    </source>
</evidence>
<dbReference type="GO" id="GO:0006508">
    <property type="term" value="P:proteolysis"/>
    <property type="evidence" value="ECO:0007669"/>
    <property type="project" value="InterPro"/>
</dbReference>
<protein>
    <recommendedName>
        <fullName evidence="4">Peptidase C14A caspase catalytic domain-containing protein</fullName>
    </recommendedName>
</protein>
<comment type="similarity">
    <text evidence="1">Belongs to the peptidase C14A family.</text>
</comment>
<proteinExistence type="inferred from homology"/>
<dbReference type="SUPFAM" id="SSF52129">
    <property type="entry name" value="Caspase-like"/>
    <property type="match status" value="1"/>
</dbReference>
<dbReference type="Pfam" id="PF00656">
    <property type="entry name" value="Peptidase_C14"/>
    <property type="match status" value="1"/>
</dbReference>
<dbReference type="InterPro" id="IPR015917">
    <property type="entry name" value="Pept_C14A"/>
</dbReference>
<feature type="region of interest" description="Disordered" evidence="3">
    <location>
        <begin position="23"/>
        <end position="47"/>
    </location>
</feature>
<name>A0A182JI95_ANOAO</name>